<keyword evidence="5 6" id="KW-0663">Pyridoxal phosphate</keyword>
<dbReference type="OrthoDB" id="7184at2157"/>
<accession>A0A1N7EKZ5</accession>
<proteinExistence type="inferred from homology"/>
<dbReference type="GO" id="GO:0030170">
    <property type="term" value="F:pyridoxal phosphate binding"/>
    <property type="evidence" value="ECO:0007669"/>
    <property type="project" value="InterPro"/>
</dbReference>
<evidence type="ECO:0000256" key="4">
    <source>
        <dbReference type="ARBA" id="ARBA00022679"/>
    </source>
</evidence>
<evidence type="ECO:0000256" key="1">
    <source>
        <dbReference type="ARBA" id="ARBA00001933"/>
    </source>
</evidence>
<evidence type="ECO:0000313" key="7">
    <source>
        <dbReference type="EMBL" id="SIR88615.1"/>
    </source>
</evidence>
<protein>
    <submittedName>
        <fullName evidence="7">4-aminobutyrate aminotransferase</fullName>
    </submittedName>
</protein>
<name>A0A1N7EKZ5_9EURY</name>
<keyword evidence="3 7" id="KW-0032">Aminotransferase</keyword>
<dbReference type="GO" id="GO:0008483">
    <property type="term" value="F:transaminase activity"/>
    <property type="evidence" value="ECO:0007669"/>
    <property type="project" value="UniProtKB-KW"/>
</dbReference>
<dbReference type="InterPro" id="IPR015424">
    <property type="entry name" value="PyrdxlP-dep_Trfase"/>
</dbReference>
<dbReference type="PIRSF" id="PIRSF000521">
    <property type="entry name" value="Transaminase_4ab_Lys_Orn"/>
    <property type="match status" value="1"/>
</dbReference>
<dbReference type="InterPro" id="IPR005814">
    <property type="entry name" value="Aminotrans_3"/>
</dbReference>
<reference evidence="8" key="1">
    <citation type="submission" date="2017-01" db="EMBL/GenBank/DDBJ databases">
        <authorList>
            <person name="Varghese N."/>
            <person name="Submissions S."/>
        </authorList>
    </citation>
    <scope>NUCLEOTIDE SEQUENCE [LARGE SCALE GENOMIC DNA]</scope>
    <source>
        <strain evidence="8">type strain: HArc-</strain>
    </source>
</reference>
<evidence type="ECO:0000313" key="8">
    <source>
        <dbReference type="Proteomes" id="UP000185936"/>
    </source>
</evidence>
<dbReference type="Gene3D" id="3.90.1150.10">
    <property type="entry name" value="Aspartate Aminotransferase, domain 1"/>
    <property type="match status" value="1"/>
</dbReference>
<sequence length="447" mass="49248">MDRATVEPDVETIPGERARRWVDYHHQFAAPSTYVYEFVWDVGADAIGPFCTDVDGNVLLDFTSHVAAAPLGYNNPALREKLRAFDLVDPLKIAGQDFYVSGSGPPEDPDIPGPTQLMDRLVAMTNHYGMDRVFLSNSGAEAVENAIKICYAAGGHRAFTFEGAFHGRTLGALSLNRSKTAHRRGFPEVPGVISLPYPATQDEYERRWLTDGPGGNVVADRLHPDRGTVDPDEIAFLILEPIQGEGGYRVAHPEFARDLEALRERYDLRIIADEIQSGLGRTGELWAIDHLELTPDVITSAKGLRVGATIARSDLFPTEQGRLSSTWGAGDLLAAMQGVLTIDIIHEQNLLANVRTRGRHLRDRLEELESESIVDVRGRGLMLAVEFDTNARRDAVLKAAFSRGLLTLGCGYKTLRLLPPLDVTEREIELGVRLLVESIEAVTPSDF</sequence>
<dbReference type="PANTHER" id="PTHR43206">
    <property type="entry name" value="AMINOTRANSFERASE"/>
    <property type="match status" value="1"/>
</dbReference>
<organism evidence="7 8">
    <name type="scientific">Natronorubrum thiooxidans</name>
    <dbReference type="NCBI Taxonomy" id="308853"/>
    <lineage>
        <taxon>Archaea</taxon>
        <taxon>Methanobacteriati</taxon>
        <taxon>Methanobacteriota</taxon>
        <taxon>Stenosarchaea group</taxon>
        <taxon>Halobacteria</taxon>
        <taxon>Halobacteriales</taxon>
        <taxon>Natrialbaceae</taxon>
        <taxon>Natronorubrum</taxon>
    </lineage>
</organism>
<dbReference type="GO" id="GO:0009450">
    <property type="term" value="P:gamma-aminobutyric acid catabolic process"/>
    <property type="evidence" value="ECO:0007669"/>
    <property type="project" value="TreeGrafter"/>
</dbReference>
<gene>
    <name evidence="7" type="ORF">SAMN05421752_104197</name>
</gene>
<dbReference type="Proteomes" id="UP000185936">
    <property type="component" value="Unassembled WGS sequence"/>
</dbReference>
<evidence type="ECO:0000256" key="3">
    <source>
        <dbReference type="ARBA" id="ARBA00022576"/>
    </source>
</evidence>
<dbReference type="Gene3D" id="3.40.640.10">
    <property type="entry name" value="Type I PLP-dependent aspartate aminotransferase-like (Major domain)"/>
    <property type="match status" value="1"/>
</dbReference>
<dbReference type="Pfam" id="PF00202">
    <property type="entry name" value="Aminotran_3"/>
    <property type="match status" value="1"/>
</dbReference>
<dbReference type="PANTHER" id="PTHR43206:SF2">
    <property type="entry name" value="4-AMINOBUTYRATE AMINOTRANSFERASE GABT"/>
    <property type="match status" value="1"/>
</dbReference>
<dbReference type="EMBL" id="FTNR01000004">
    <property type="protein sequence ID" value="SIR88615.1"/>
    <property type="molecule type" value="Genomic_DNA"/>
</dbReference>
<comment type="similarity">
    <text evidence="2 6">Belongs to the class-III pyridoxal-phosphate-dependent aminotransferase family.</text>
</comment>
<dbReference type="RefSeq" id="WP_076608606.1">
    <property type="nucleotide sequence ID" value="NZ_FTNR01000004.1"/>
</dbReference>
<evidence type="ECO:0000256" key="6">
    <source>
        <dbReference type="RuleBase" id="RU003560"/>
    </source>
</evidence>
<dbReference type="CDD" id="cd00610">
    <property type="entry name" value="OAT_like"/>
    <property type="match status" value="1"/>
</dbReference>
<dbReference type="STRING" id="308853.SAMN05421752_104197"/>
<dbReference type="InterPro" id="IPR015422">
    <property type="entry name" value="PyrdxlP-dep_Trfase_small"/>
</dbReference>
<dbReference type="InterPro" id="IPR049704">
    <property type="entry name" value="Aminotrans_3_PPA_site"/>
</dbReference>
<evidence type="ECO:0000256" key="2">
    <source>
        <dbReference type="ARBA" id="ARBA00008954"/>
    </source>
</evidence>
<keyword evidence="4 7" id="KW-0808">Transferase</keyword>
<dbReference type="AlphaFoldDB" id="A0A1N7EKZ5"/>
<dbReference type="PROSITE" id="PS00600">
    <property type="entry name" value="AA_TRANSFER_CLASS_3"/>
    <property type="match status" value="1"/>
</dbReference>
<evidence type="ECO:0000256" key="5">
    <source>
        <dbReference type="ARBA" id="ARBA00022898"/>
    </source>
</evidence>
<comment type="cofactor">
    <cofactor evidence="1">
        <name>pyridoxal 5'-phosphate</name>
        <dbReference type="ChEBI" id="CHEBI:597326"/>
    </cofactor>
</comment>
<dbReference type="InterPro" id="IPR015421">
    <property type="entry name" value="PyrdxlP-dep_Trfase_major"/>
</dbReference>
<keyword evidence="8" id="KW-1185">Reference proteome</keyword>
<dbReference type="SUPFAM" id="SSF53383">
    <property type="entry name" value="PLP-dependent transferases"/>
    <property type="match status" value="1"/>
</dbReference>